<protein>
    <submittedName>
        <fullName evidence="1">Uncharacterized protein</fullName>
    </submittedName>
</protein>
<organism evidence="1">
    <name type="scientific">Anguilla anguilla</name>
    <name type="common">European freshwater eel</name>
    <name type="synonym">Muraena anguilla</name>
    <dbReference type="NCBI Taxonomy" id="7936"/>
    <lineage>
        <taxon>Eukaryota</taxon>
        <taxon>Metazoa</taxon>
        <taxon>Chordata</taxon>
        <taxon>Craniata</taxon>
        <taxon>Vertebrata</taxon>
        <taxon>Euteleostomi</taxon>
        <taxon>Actinopterygii</taxon>
        <taxon>Neopterygii</taxon>
        <taxon>Teleostei</taxon>
        <taxon>Anguilliformes</taxon>
        <taxon>Anguillidae</taxon>
        <taxon>Anguilla</taxon>
    </lineage>
</organism>
<reference evidence="1" key="1">
    <citation type="submission" date="2014-11" db="EMBL/GenBank/DDBJ databases">
        <authorList>
            <person name="Amaro Gonzalez C."/>
        </authorList>
    </citation>
    <scope>NUCLEOTIDE SEQUENCE</scope>
</reference>
<accession>A0A0E9P7F5</accession>
<name>A0A0E9P7F5_ANGAN</name>
<sequence>MTDISCKSCPRNNNKKFTLGRFSVSTVPFIFQAVRNIYNISGNTLMDKNIR</sequence>
<dbReference type="AlphaFoldDB" id="A0A0E9P7F5"/>
<proteinExistence type="predicted"/>
<evidence type="ECO:0000313" key="1">
    <source>
        <dbReference type="EMBL" id="JAH00429.1"/>
    </source>
</evidence>
<dbReference type="EMBL" id="GBXM01108148">
    <property type="protein sequence ID" value="JAH00429.1"/>
    <property type="molecule type" value="Transcribed_RNA"/>
</dbReference>
<reference evidence="1" key="2">
    <citation type="journal article" date="2015" name="Fish Shellfish Immunol.">
        <title>Early steps in the European eel (Anguilla anguilla)-Vibrio vulnificus interaction in the gills: Role of the RtxA13 toxin.</title>
        <authorList>
            <person name="Callol A."/>
            <person name="Pajuelo D."/>
            <person name="Ebbesson L."/>
            <person name="Teles M."/>
            <person name="MacKenzie S."/>
            <person name="Amaro C."/>
        </authorList>
    </citation>
    <scope>NUCLEOTIDE SEQUENCE</scope>
</reference>